<dbReference type="Pfam" id="PF01776">
    <property type="entry name" value="Ribosomal_L22e"/>
    <property type="match status" value="1"/>
</dbReference>
<dbReference type="GO" id="GO:0003735">
    <property type="term" value="F:structural constituent of ribosome"/>
    <property type="evidence" value="ECO:0007669"/>
    <property type="project" value="InterPro"/>
</dbReference>
<dbReference type="PANTHER" id="PTHR10064">
    <property type="entry name" value="60S RIBOSOMAL PROTEIN L22"/>
    <property type="match status" value="1"/>
</dbReference>
<keyword evidence="4" id="KW-0812">Transmembrane</keyword>
<evidence type="ECO:0000256" key="11">
    <source>
        <dbReference type="SAM" id="MobiDB-lite"/>
    </source>
</evidence>
<evidence type="ECO:0000256" key="5">
    <source>
        <dbReference type="ARBA" id="ARBA00022980"/>
    </source>
</evidence>
<evidence type="ECO:0000256" key="2">
    <source>
        <dbReference type="ARBA" id="ARBA00007168"/>
    </source>
</evidence>
<keyword evidence="6" id="KW-1133">Transmembrane helix</keyword>
<evidence type="ECO:0000256" key="1">
    <source>
        <dbReference type="ARBA" id="ARBA00004141"/>
    </source>
</evidence>
<evidence type="ECO:0000256" key="6">
    <source>
        <dbReference type="ARBA" id="ARBA00022989"/>
    </source>
</evidence>
<evidence type="ECO:0000313" key="13">
    <source>
        <dbReference type="Proteomes" id="UP001367676"/>
    </source>
</evidence>
<reference evidence="12 13" key="1">
    <citation type="submission" date="2024-03" db="EMBL/GenBank/DDBJ databases">
        <title>Adaptation during the transition from Ophiocordyceps entomopathogen to insect associate is accompanied by gene loss and intensified selection.</title>
        <authorList>
            <person name="Ward C.M."/>
            <person name="Onetto C.A."/>
            <person name="Borneman A.R."/>
        </authorList>
    </citation>
    <scope>NUCLEOTIDE SEQUENCE [LARGE SCALE GENOMIC DNA]</scope>
    <source>
        <strain evidence="12">AWRI1</strain>
        <tissue evidence="12">Single Adult Female</tissue>
    </source>
</reference>
<keyword evidence="7" id="KW-0472">Membrane</keyword>
<keyword evidence="13" id="KW-1185">Reference proteome</keyword>
<dbReference type="InterPro" id="IPR002671">
    <property type="entry name" value="Ribosomal_eL22"/>
</dbReference>
<evidence type="ECO:0000256" key="4">
    <source>
        <dbReference type="ARBA" id="ARBA00022692"/>
    </source>
</evidence>
<dbReference type="GO" id="GO:0016020">
    <property type="term" value="C:membrane"/>
    <property type="evidence" value="ECO:0007669"/>
    <property type="project" value="UniProtKB-SubCell"/>
</dbReference>
<evidence type="ECO:0000256" key="10">
    <source>
        <dbReference type="ARBA" id="ARBA00041214"/>
    </source>
</evidence>
<feature type="compositionally biased region" description="Low complexity" evidence="11">
    <location>
        <begin position="602"/>
        <end position="672"/>
    </location>
</feature>
<dbReference type="EMBL" id="JBBCAQ010000006">
    <property type="protein sequence ID" value="KAK7603706.1"/>
    <property type="molecule type" value="Genomic_DNA"/>
</dbReference>
<protein>
    <recommendedName>
        <fullName evidence="9">Large ribosomal subunit protein eL22</fullName>
    </recommendedName>
    <alternativeName>
        <fullName evidence="10">60S ribosomal protein L22</fullName>
    </alternativeName>
</protein>
<dbReference type="AlphaFoldDB" id="A0AAN9TVK4"/>
<comment type="similarity">
    <text evidence="2">Belongs to the CTL (choline transporter-like) family.</text>
</comment>
<comment type="caution">
    <text evidence="12">The sequence shown here is derived from an EMBL/GenBank/DDBJ whole genome shotgun (WGS) entry which is preliminary data.</text>
</comment>
<dbReference type="GO" id="GO:0003723">
    <property type="term" value="F:RNA binding"/>
    <property type="evidence" value="ECO:0007669"/>
    <property type="project" value="TreeGrafter"/>
</dbReference>
<comment type="similarity">
    <text evidence="3">Belongs to the eukaryotic ribosomal protein eL22 family.</text>
</comment>
<evidence type="ECO:0000256" key="9">
    <source>
        <dbReference type="ARBA" id="ARBA00040613"/>
    </source>
</evidence>
<dbReference type="Proteomes" id="UP001367676">
    <property type="component" value="Unassembled WGS sequence"/>
</dbReference>
<name>A0AAN9TVK4_9HEMI</name>
<feature type="compositionally biased region" description="Basic and acidic residues" evidence="11">
    <location>
        <begin position="586"/>
        <end position="601"/>
    </location>
</feature>
<dbReference type="GO" id="GO:0022857">
    <property type="term" value="F:transmembrane transporter activity"/>
    <property type="evidence" value="ECO:0007669"/>
    <property type="project" value="InterPro"/>
</dbReference>
<organism evidence="12 13">
    <name type="scientific">Parthenolecanium corni</name>
    <dbReference type="NCBI Taxonomy" id="536013"/>
    <lineage>
        <taxon>Eukaryota</taxon>
        <taxon>Metazoa</taxon>
        <taxon>Ecdysozoa</taxon>
        <taxon>Arthropoda</taxon>
        <taxon>Hexapoda</taxon>
        <taxon>Insecta</taxon>
        <taxon>Pterygota</taxon>
        <taxon>Neoptera</taxon>
        <taxon>Paraneoptera</taxon>
        <taxon>Hemiptera</taxon>
        <taxon>Sternorrhyncha</taxon>
        <taxon>Coccoidea</taxon>
        <taxon>Coccidae</taxon>
        <taxon>Parthenolecanium</taxon>
    </lineage>
</organism>
<dbReference type="GO" id="GO:0005737">
    <property type="term" value="C:cytoplasm"/>
    <property type="evidence" value="ECO:0007669"/>
    <property type="project" value="UniProtKB-ARBA"/>
</dbReference>
<keyword evidence="5" id="KW-0689">Ribosomal protein</keyword>
<keyword evidence="8" id="KW-0687">Ribonucleoprotein</keyword>
<feature type="compositionally biased region" description="Basic and acidic residues" evidence="11">
    <location>
        <begin position="558"/>
        <end position="575"/>
    </location>
</feature>
<dbReference type="Pfam" id="PF04515">
    <property type="entry name" value="Choline_transpo"/>
    <property type="match status" value="1"/>
</dbReference>
<sequence>MNHAGRLDGRMASAKISVYSLYITNIHIHITQNQCCKLQNSGYSDSHHIHISSYAFAHQGEVLIAASAYVYGNPLRLINEYDSFGNVCAFEKNEKLADFNLSGANTKDKPYDMDFTAQHDPSSLLNSPIGPCPKLPVYKSYWISVVVCLSSGGYPELKDFKPFAIDSSSTAHYDVDGIAFIPLNISVDELKIRISEDIFLRFRCKKTNTDLLRGINCPCEQYCCDKLIQNVNHDAYAVVAMQGANYCTAAHRAWKLVAFSTLRLSAVNSAGNKILFLGKYLVTSLTLCVAILIFKFDPNLRLSASSTLAVGVFTYFIAHSVLSLYEAEKKGQGQKDTKKPPAKTPAAPPKQQAKQPADPKKKPPAETSKKEQPPQPKKQQAAQKAPPAEQPKKQDAGKKKAPETAQPQAAKKVKSETQAPPKKAEPAKQQPAAKDAGKKKADPPAQAKKKDTPVPAQKPKEQPKPAPESGKKKSAETSTKQPAAGDAKKKSQPAAKAQAPAKTQAPAKAQAPAKGQAAVKQEPATKAAAKDSKKKEPVKEEKKAPEPKGKAAAQPAKGKKEAVKEVPVKKESEPAKKRKAEPAPPAKEEPKKKQPVKKEPASEPATAKKAPAAAQQKKPAAAPAAGAPPAKKAAPAPAAPAAATKKPAAVPAKKPTSAAQKAAQPKKVAPSAIKKAKTVQLRGKGIKKKKVSLRFGVDCSHPVEDAIMDINNFETFLAERIKVNGKTKNFGNVLTIEKQKNKIYVNVEVPMSKRYLKYLTKKYLKKNNLRDWLRVVASDKESYELRYFQINNQDEDEEEEND</sequence>
<evidence type="ECO:0000313" key="12">
    <source>
        <dbReference type="EMBL" id="KAK7603706.1"/>
    </source>
</evidence>
<feature type="compositionally biased region" description="Basic and acidic residues" evidence="11">
    <location>
        <begin position="330"/>
        <end position="339"/>
    </location>
</feature>
<dbReference type="PANTHER" id="PTHR10064:SF0">
    <property type="entry name" value="FI24544P1-RELATED"/>
    <property type="match status" value="1"/>
</dbReference>
<evidence type="ECO:0000256" key="3">
    <source>
        <dbReference type="ARBA" id="ARBA00007817"/>
    </source>
</evidence>
<dbReference type="FunFam" id="3.30.1360.210:FF:000001">
    <property type="entry name" value="60S ribosomal protein L22 1"/>
    <property type="match status" value="1"/>
</dbReference>
<feature type="compositionally biased region" description="Basic and acidic residues" evidence="11">
    <location>
        <begin position="390"/>
        <end position="402"/>
    </location>
</feature>
<comment type="subcellular location">
    <subcellularLocation>
        <location evidence="1">Membrane</location>
        <topology evidence="1">Multi-pass membrane protein</topology>
    </subcellularLocation>
</comment>
<gene>
    <name evidence="12" type="ORF">V9T40_003705</name>
</gene>
<feature type="compositionally biased region" description="Basic and acidic residues" evidence="11">
    <location>
        <begin position="357"/>
        <end position="372"/>
    </location>
</feature>
<dbReference type="Gene3D" id="3.30.1360.210">
    <property type="match status" value="1"/>
</dbReference>
<feature type="region of interest" description="Disordered" evidence="11">
    <location>
        <begin position="330"/>
        <end position="675"/>
    </location>
</feature>
<dbReference type="InterPro" id="IPR007603">
    <property type="entry name" value="Choline_transptr-like"/>
</dbReference>
<feature type="compositionally biased region" description="Low complexity" evidence="11">
    <location>
        <begin position="492"/>
        <end position="527"/>
    </location>
</feature>
<accession>A0AAN9TVK4</accession>
<evidence type="ECO:0000256" key="8">
    <source>
        <dbReference type="ARBA" id="ARBA00023274"/>
    </source>
</evidence>
<evidence type="ECO:0000256" key="7">
    <source>
        <dbReference type="ARBA" id="ARBA00023136"/>
    </source>
</evidence>
<feature type="compositionally biased region" description="Basic and acidic residues" evidence="11">
    <location>
        <begin position="435"/>
        <end position="475"/>
    </location>
</feature>
<dbReference type="InterPro" id="IPR038526">
    <property type="entry name" value="Ribosomal_eL22_sf"/>
</dbReference>
<dbReference type="GO" id="GO:0005840">
    <property type="term" value="C:ribosome"/>
    <property type="evidence" value="ECO:0007669"/>
    <property type="project" value="UniProtKB-KW"/>
</dbReference>
<dbReference type="GO" id="GO:1990904">
    <property type="term" value="C:ribonucleoprotein complex"/>
    <property type="evidence" value="ECO:0007669"/>
    <property type="project" value="UniProtKB-KW"/>
</dbReference>
<feature type="compositionally biased region" description="Low complexity" evidence="11">
    <location>
        <begin position="377"/>
        <end position="387"/>
    </location>
</feature>
<feature type="compositionally biased region" description="Basic and acidic residues" evidence="11">
    <location>
        <begin position="528"/>
        <end position="549"/>
    </location>
</feature>
<dbReference type="GO" id="GO:0002181">
    <property type="term" value="P:cytoplasmic translation"/>
    <property type="evidence" value="ECO:0007669"/>
    <property type="project" value="TreeGrafter"/>
</dbReference>
<proteinExistence type="inferred from homology"/>